<gene>
    <name evidence="1" type="ORF">FIA58_010525</name>
</gene>
<organism evidence="1 2">
    <name type="scientific">Flavobacterium jejuense</name>
    <dbReference type="NCBI Taxonomy" id="1544455"/>
    <lineage>
        <taxon>Bacteria</taxon>
        <taxon>Pseudomonadati</taxon>
        <taxon>Bacteroidota</taxon>
        <taxon>Flavobacteriia</taxon>
        <taxon>Flavobacteriales</taxon>
        <taxon>Flavobacteriaceae</taxon>
        <taxon>Flavobacterium</taxon>
    </lineage>
</organism>
<dbReference type="RefSeq" id="WP_140962440.1">
    <property type="nucleotide sequence ID" value="NZ_VEVQ02000006.1"/>
</dbReference>
<keyword evidence="2" id="KW-1185">Reference proteome</keyword>
<dbReference type="InterPro" id="IPR038691">
    <property type="entry name" value="ComJ_sf"/>
</dbReference>
<comment type="caution">
    <text evidence="1">The sequence shown here is derived from an EMBL/GenBank/DDBJ whole genome shotgun (WGS) entry which is preliminary data.</text>
</comment>
<evidence type="ECO:0000313" key="2">
    <source>
        <dbReference type="Proteomes" id="UP000817854"/>
    </source>
</evidence>
<reference evidence="2" key="1">
    <citation type="submission" date="2019-05" db="EMBL/GenBank/DDBJ databases">
        <title>Flavobacterium profundi sp. nov., isolated from a deep-sea seamount.</title>
        <authorList>
            <person name="Zhang D.-C."/>
        </authorList>
    </citation>
    <scope>NUCLEOTIDE SEQUENCE [LARGE SCALE GENOMIC DNA]</scope>
    <source>
        <strain evidence="2">EC11</strain>
    </source>
</reference>
<sequence length="155" mass="17826">MKEFNLELFADYYQFYIQDEKSESNLVDSWTDFAVDNMIAINDGIVGIGTVRNMDVAVTLRILESENTDNDFKKYDKVNECDLVVSSGIIVIAGCTDYFPDALRIPLENGIYRVRICYGNLDSLNENGLEGDDFYMVSMWKCQTRKELQIVKKEI</sequence>
<dbReference type="Proteomes" id="UP000817854">
    <property type="component" value="Unassembled WGS sequence"/>
</dbReference>
<evidence type="ECO:0000313" key="1">
    <source>
        <dbReference type="EMBL" id="NHN26111.1"/>
    </source>
</evidence>
<dbReference type="EMBL" id="VEVQ02000006">
    <property type="protein sequence ID" value="NHN26111.1"/>
    <property type="molecule type" value="Genomic_DNA"/>
</dbReference>
<name>A0ABX0IVK5_9FLAO</name>
<protein>
    <submittedName>
        <fullName evidence="1">Uncharacterized protein</fullName>
    </submittedName>
</protein>
<accession>A0ABX0IVK5</accession>
<reference evidence="1 2" key="3">
    <citation type="submission" date="2020-02" db="EMBL/GenBank/DDBJ databases">
        <title>Flavobacterium profundi sp. nov., isolated from a deep-sea seamount.</title>
        <authorList>
            <person name="Zhang D.-C."/>
        </authorList>
    </citation>
    <scope>NUCLEOTIDE SEQUENCE [LARGE SCALE GENOMIC DNA]</scope>
    <source>
        <strain evidence="1 2">EC11</strain>
    </source>
</reference>
<reference evidence="1 2" key="2">
    <citation type="submission" date="2019-05" db="EMBL/GenBank/DDBJ databases">
        <authorList>
            <person name="Lianzixin W."/>
        </authorList>
    </citation>
    <scope>NUCLEOTIDE SEQUENCE [LARGE SCALE GENOMIC DNA]</scope>
    <source>
        <strain evidence="1 2">EC11</strain>
    </source>
</reference>
<dbReference type="Gene3D" id="2.60.34.30">
    <property type="entry name" value="Competence, DNA-entry nuclease inhibitor, ComJ"/>
    <property type="match status" value="1"/>
</dbReference>
<proteinExistence type="predicted"/>